<evidence type="ECO:0000313" key="2">
    <source>
        <dbReference type="EMBL" id="KAJ6735384.1"/>
    </source>
</evidence>
<evidence type="ECO:0000256" key="1">
    <source>
        <dbReference type="SAM" id="SignalP"/>
    </source>
</evidence>
<feature type="signal peptide" evidence="1">
    <location>
        <begin position="1"/>
        <end position="23"/>
    </location>
</feature>
<dbReference type="AlphaFoldDB" id="A0A9Q0US15"/>
<accession>A0A9Q0US15</accession>
<dbReference type="Gene3D" id="2.80.10.50">
    <property type="match status" value="1"/>
</dbReference>
<name>A0A9Q0US15_SALPP</name>
<dbReference type="SUPFAM" id="SSF50386">
    <property type="entry name" value="STI-like"/>
    <property type="match status" value="1"/>
</dbReference>
<reference evidence="2" key="2">
    <citation type="journal article" date="2023" name="Int. J. Mol. Sci.">
        <title>De Novo Assembly and Annotation of 11 Diverse Shrub Willow (Salix) Genomes Reveals Novel Gene Organization in Sex-Linked Regions.</title>
        <authorList>
            <person name="Hyden B."/>
            <person name="Feng K."/>
            <person name="Yates T.B."/>
            <person name="Jawdy S."/>
            <person name="Cereghino C."/>
            <person name="Smart L.B."/>
            <person name="Muchero W."/>
        </authorList>
    </citation>
    <scope>NUCLEOTIDE SEQUENCE</scope>
    <source>
        <tissue evidence="2">Shoot tip</tissue>
    </source>
</reference>
<protein>
    <submittedName>
        <fullName evidence="2">KUNITZ TRYPSIN INHIBITOR 2</fullName>
    </submittedName>
</protein>
<evidence type="ECO:0000313" key="3">
    <source>
        <dbReference type="Proteomes" id="UP001151532"/>
    </source>
</evidence>
<reference evidence="2" key="1">
    <citation type="submission" date="2022-11" db="EMBL/GenBank/DDBJ databases">
        <authorList>
            <person name="Hyden B.L."/>
            <person name="Feng K."/>
            <person name="Yates T."/>
            <person name="Jawdy S."/>
            <person name="Smart L.B."/>
            <person name="Muchero W."/>
        </authorList>
    </citation>
    <scope>NUCLEOTIDE SEQUENCE</scope>
    <source>
        <tissue evidence="2">Shoot tip</tissue>
    </source>
</reference>
<comment type="caution">
    <text evidence="2">The sequence shown here is derived from an EMBL/GenBank/DDBJ whole genome shotgun (WGS) entry which is preliminary data.</text>
</comment>
<keyword evidence="3" id="KW-1185">Reference proteome</keyword>
<dbReference type="GO" id="GO:0004866">
    <property type="term" value="F:endopeptidase inhibitor activity"/>
    <property type="evidence" value="ECO:0007669"/>
    <property type="project" value="InterPro"/>
</dbReference>
<dbReference type="PANTHER" id="PTHR33107">
    <property type="entry name" value="KUNITZ TRYPSIN INHIBITOR 2"/>
    <property type="match status" value="1"/>
</dbReference>
<dbReference type="EMBL" id="JAPFFK010000011">
    <property type="protein sequence ID" value="KAJ6735384.1"/>
    <property type="molecule type" value="Genomic_DNA"/>
</dbReference>
<dbReference type="InterPro" id="IPR002160">
    <property type="entry name" value="Prot_inh_Kunz-lg"/>
</dbReference>
<dbReference type="Pfam" id="PF00197">
    <property type="entry name" value="Kunitz_legume"/>
    <property type="match status" value="1"/>
</dbReference>
<dbReference type="InterPro" id="IPR011065">
    <property type="entry name" value="Kunitz_inhibitor_STI-like_sf"/>
</dbReference>
<dbReference type="PANTHER" id="PTHR33107:SF5">
    <property type="entry name" value="KUNITZ TRYPSIN INHIBITOR 5"/>
    <property type="match status" value="1"/>
</dbReference>
<dbReference type="PROSITE" id="PS00283">
    <property type="entry name" value="SOYBEAN_KUNITZ"/>
    <property type="match status" value="1"/>
</dbReference>
<keyword evidence="1" id="KW-0732">Signal</keyword>
<proteinExistence type="predicted"/>
<dbReference type="PRINTS" id="PR00291">
    <property type="entry name" value="KUNITZINHBTR"/>
</dbReference>
<dbReference type="OrthoDB" id="1872570at2759"/>
<gene>
    <name evidence="2" type="ORF">OIU79_002444</name>
</gene>
<organism evidence="2 3">
    <name type="scientific">Salix purpurea</name>
    <name type="common">Purple osier willow</name>
    <dbReference type="NCBI Taxonomy" id="77065"/>
    <lineage>
        <taxon>Eukaryota</taxon>
        <taxon>Viridiplantae</taxon>
        <taxon>Streptophyta</taxon>
        <taxon>Embryophyta</taxon>
        <taxon>Tracheophyta</taxon>
        <taxon>Spermatophyta</taxon>
        <taxon>Magnoliopsida</taxon>
        <taxon>eudicotyledons</taxon>
        <taxon>Gunneridae</taxon>
        <taxon>Pentapetalae</taxon>
        <taxon>rosids</taxon>
        <taxon>fabids</taxon>
        <taxon>Malpighiales</taxon>
        <taxon>Salicaceae</taxon>
        <taxon>Saliceae</taxon>
        <taxon>Salix</taxon>
    </lineage>
</organism>
<dbReference type="Proteomes" id="UP001151532">
    <property type="component" value="Chromosome 17"/>
</dbReference>
<feature type="chain" id="PRO_5040190096" evidence="1">
    <location>
        <begin position="24"/>
        <end position="121"/>
    </location>
</feature>
<sequence>MNYPLLLLCLLLAFACTKQSVAADEPVVDIDGEKLLAGTKYYILPVFRGRGGGITMARNKTSCPLAVVQDRLELSNGLPLTFTPAVDNKKGILGFILRIMGLEHCLLVMHCSLLKSSSRKL</sequence>